<evidence type="ECO:0000313" key="1">
    <source>
        <dbReference type="EMBL" id="MFC5727312.1"/>
    </source>
</evidence>
<dbReference type="EMBL" id="JBHSNS010000001">
    <property type="protein sequence ID" value="MFC5727312.1"/>
    <property type="molecule type" value="Genomic_DNA"/>
</dbReference>
<keyword evidence="2" id="KW-1185">Reference proteome</keyword>
<dbReference type="InterPro" id="IPR016123">
    <property type="entry name" value="Mog1/PsbP_a/b/a-sand"/>
</dbReference>
<organism evidence="1 2">
    <name type="scientific">Nocardioides vastitatis</name>
    <dbReference type="NCBI Taxonomy" id="2568655"/>
    <lineage>
        <taxon>Bacteria</taxon>
        <taxon>Bacillati</taxon>
        <taxon>Actinomycetota</taxon>
        <taxon>Actinomycetes</taxon>
        <taxon>Propionibacteriales</taxon>
        <taxon>Nocardioidaceae</taxon>
        <taxon>Nocardioides</taxon>
    </lineage>
</organism>
<evidence type="ECO:0000313" key="2">
    <source>
        <dbReference type="Proteomes" id="UP001596072"/>
    </source>
</evidence>
<sequence>MNPAHRITVSVPRPWVTRTDPDHGIVVAARSREGPASGFPPELVVRSVPVDTDLTAWRGEAVEAMAVQLDRFELEEDDEFRLGDHVVSYRRFAYRHGATDVLCDQWAWVVDGIGITLTGSVARPDYPTYCDVFEDVAATLEVVRQAA</sequence>
<protein>
    <recommendedName>
        <fullName evidence="3">DUF1795 domain-containing protein</fullName>
    </recommendedName>
</protein>
<dbReference type="SUPFAM" id="SSF55724">
    <property type="entry name" value="Mog1p/PsbP-like"/>
    <property type="match status" value="1"/>
</dbReference>
<proteinExistence type="predicted"/>
<dbReference type="Proteomes" id="UP001596072">
    <property type="component" value="Unassembled WGS sequence"/>
</dbReference>
<gene>
    <name evidence="1" type="ORF">ACFPQB_00165</name>
</gene>
<dbReference type="Gene3D" id="3.40.1000.10">
    <property type="entry name" value="Mog1/PsbP, alpha/beta/alpha sandwich"/>
    <property type="match status" value="1"/>
</dbReference>
<reference evidence="2" key="1">
    <citation type="journal article" date="2019" name="Int. J. Syst. Evol. Microbiol.">
        <title>The Global Catalogue of Microorganisms (GCM) 10K type strain sequencing project: providing services to taxonomists for standard genome sequencing and annotation.</title>
        <authorList>
            <consortium name="The Broad Institute Genomics Platform"/>
            <consortium name="The Broad Institute Genome Sequencing Center for Infectious Disease"/>
            <person name="Wu L."/>
            <person name="Ma J."/>
        </authorList>
    </citation>
    <scope>NUCLEOTIDE SEQUENCE [LARGE SCALE GENOMIC DNA]</scope>
    <source>
        <strain evidence="2">YIM 94188</strain>
    </source>
</reference>
<dbReference type="RefSeq" id="WP_378526882.1">
    <property type="nucleotide sequence ID" value="NZ_JBHSNS010000001.1"/>
</dbReference>
<evidence type="ECO:0008006" key="3">
    <source>
        <dbReference type="Google" id="ProtNLM"/>
    </source>
</evidence>
<comment type="caution">
    <text evidence="1">The sequence shown here is derived from an EMBL/GenBank/DDBJ whole genome shotgun (WGS) entry which is preliminary data.</text>
</comment>
<name>A0ABW0ZBA5_9ACTN</name>
<accession>A0ABW0ZBA5</accession>